<comment type="caution">
    <text evidence="1">The sequence shown here is derived from an EMBL/GenBank/DDBJ whole genome shotgun (WGS) entry which is preliminary data.</text>
</comment>
<dbReference type="Proteomes" id="UP000789920">
    <property type="component" value="Unassembled WGS sequence"/>
</dbReference>
<organism evidence="1 2">
    <name type="scientific">Racocetra persica</name>
    <dbReference type="NCBI Taxonomy" id="160502"/>
    <lineage>
        <taxon>Eukaryota</taxon>
        <taxon>Fungi</taxon>
        <taxon>Fungi incertae sedis</taxon>
        <taxon>Mucoromycota</taxon>
        <taxon>Glomeromycotina</taxon>
        <taxon>Glomeromycetes</taxon>
        <taxon>Diversisporales</taxon>
        <taxon>Gigasporaceae</taxon>
        <taxon>Racocetra</taxon>
    </lineage>
</organism>
<dbReference type="EMBL" id="CAJVQC010095789">
    <property type="protein sequence ID" value="CAG8828616.1"/>
    <property type="molecule type" value="Genomic_DNA"/>
</dbReference>
<name>A0ACA9S5W0_9GLOM</name>
<sequence length="166" mass="19476">LLNQENQLEIEEHSTYPSSTKIIYKERFKNQTQRSFIYNIQKESIYPSNNKLVTTMKQKNFKENTEESQFLKNKRPFQEYKIPDKYAPQFLIKYGLNFENIISSMKSATQAALLYERTINPSSKSTISGPLVFGLQLKTVQKIRESYNKSRQVKPANQCTEMTLEN</sequence>
<accession>A0ACA9S5W0</accession>
<feature type="non-terminal residue" evidence="1">
    <location>
        <position position="166"/>
    </location>
</feature>
<protein>
    <submittedName>
        <fullName evidence="1">35466_t:CDS:1</fullName>
    </submittedName>
</protein>
<proteinExistence type="predicted"/>
<evidence type="ECO:0000313" key="1">
    <source>
        <dbReference type="EMBL" id="CAG8828616.1"/>
    </source>
</evidence>
<gene>
    <name evidence="1" type="ORF">RPERSI_LOCUS27282</name>
</gene>
<feature type="non-terminal residue" evidence="1">
    <location>
        <position position="1"/>
    </location>
</feature>
<reference evidence="1" key="1">
    <citation type="submission" date="2021-06" db="EMBL/GenBank/DDBJ databases">
        <authorList>
            <person name="Kallberg Y."/>
            <person name="Tangrot J."/>
            <person name="Rosling A."/>
        </authorList>
    </citation>
    <scope>NUCLEOTIDE SEQUENCE</scope>
    <source>
        <strain evidence="1">MA461A</strain>
    </source>
</reference>
<keyword evidence="2" id="KW-1185">Reference proteome</keyword>
<evidence type="ECO:0000313" key="2">
    <source>
        <dbReference type="Proteomes" id="UP000789920"/>
    </source>
</evidence>